<dbReference type="Gene3D" id="3.40.50.1820">
    <property type="entry name" value="alpha/beta hydrolase"/>
    <property type="match status" value="1"/>
</dbReference>
<evidence type="ECO:0000259" key="1">
    <source>
        <dbReference type="Pfam" id="PF00561"/>
    </source>
</evidence>
<dbReference type="AlphaFoldDB" id="A0A5B9D9J2"/>
<dbReference type="Pfam" id="PF00561">
    <property type="entry name" value="Abhydrolase_1"/>
    <property type="match status" value="1"/>
</dbReference>
<proteinExistence type="predicted"/>
<evidence type="ECO:0000313" key="3">
    <source>
        <dbReference type="Proteomes" id="UP000321408"/>
    </source>
</evidence>
<organism evidence="2 3">
    <name type="scientific">Promethearchaeum syntrophicum</name>
    <dbReference type="NCBI Taxonomy" id="2594042"/>
    <lineage>
        <taxon>Archaea</taxon>
        <taxon>Promethearchaeati</taxon>
        <taxon>Promethearchaeota</taxon>
        <taxon>Promethearchaeia</taxon>
        <taxon>Promethearchaeales</taxon>
        <taxon>Promethearchaeaceae</taxon>
        <taxon>Promethearchaeum</taxon>
    </lineage>
</organism>
<dbReference type="SUPFAM" id="SSF53474">
    <property type="entry name" value="alpha/beta-Hydrolases"/>
    <property type="match status" value="1"/>
</dbReference>
<dbReference type="KEGG" id="psyt:DSAG12_01225"/>
<dbReference type="InterPro" id="IPR029058">
    <property type="entry name" value="AB_hydrolase_fold"/>
</dbReference>
<feature type="domain" description="AB hydrolase-1" evidence="1">
    <location>
        <begin position="42"/>
        <end position="295"/>
    </location>
</feature>
<accession>A0A5B9D9J2</accession>
<reference evidence="2 3" key="2">
    <citation type="journal article" date="2024" name="Int. J. Syst. Evol. Microbiol.">
        <title>Promethearchaeum syntrophicum gen. nov., sp. nov., an anaerobic, obligately syntrophic archaeon, the first isolate of the lineage 'Asgard' archaea, and proposal of the new archaeal phylum Promethearchaeota phyl. nov. and kingdom Promethearchaeati regn. nov.</title>
        <authorList>
            <person name="Imachi H."/>
            <person name="Nobu M.K."/>
            <person name="Kato S."/>
            <person name="Takaki Y."/>
            <person name="Miyazaki M."/>
            <person name="Miyata M."/>
            <person name="Ogawara M."/>
            <person name="Saito Y."/>
            <person name="Sakai S."/>
            <person name="Tahara Y.O."/>
            <person name="Takano Y."/>
            <person name="Tasumi E."/>
            <person name="Uematsu K."/>
            <person name="Yoshimura T."/>
            <person name="Itoh T."/>
            <person name="Ohkuma M."/>
            <person name="Takai K."/>
        </authorList>
    </citation>
    <scope>NUCLEOTIDE SEQUENCE [LARGE SCALE GENOMIC DNA]</scope>
    <source>
        <strain evidence="2 3">MK-D1</strain>
    </source>
</reference>
<dbReference type="InterPro" id="IPR050266">
    <property type="entry name" value="AB_hydrolase_sf"/>
</dbReference>
<gene>
    <name evidence="2" type="ORF">DSAG12_01225</name>
</gene>
<dbReference type="InterPro" id="IPR000073">
    <property type="entry name" value="AB_hydrolase_1"/>
</dbReference>
<dbReference type="GO" id="GO:0016787">
    <property type="term" value="F:hydrolase activity"/>
    <property type="evidence" value="ECO:0007669"/>
    <property type="project" value="UniProtKB-KW"/>
</dbReference>
<dbReference type="PANTHER" id="PTHR43798">
    <property type="entry name" value="MONOACYLGLYCEROL LIPASE"/>
    <property type="match status" value="1"/>
</dbReference>
<dbReference type="EMBL" id="CP042905">
    <property type="protein sequence ID" value="QEE15400.1"/>
    <property type="molecule type" value="Genomic_DNA"/>
</dbReference>
<sequence length="316" mass="36553">MILKSHSIKLNNGNTLSITEYFTNEPKIEDEIVLFLNSSFFNQDQWRNVLKLLQSLNSSNKSFRYFTYDYAGIGKSNYSAENISINQFMMEINAIVNWLGKDKIHIFGTSLGAWIGLNLCVSNPKIIKSFVGYGNLAPYLPNFKELRLKRFKSIKTSFSYIESFMDNSIEKSNWDVLFHHFYVPVFFQHLFDSIGNSKSVENTKKILSKLLFPMVKGNKIAFIPKYYEYIIDTMIKEGQSLYSQLSKIPKDIPILFMNGKKDLIAVPSMSEDLHNKILHSKLVLFEDLGHGSILLGKGNKKIMEKYIQFIIYHNIE</sequence>
<dbReference type="Proteomes" id="UP000321408">
    <property type="component" value="Chromosome"/>
</dbReference>
<reference evidence="2 3" key="1">
    <citation type="journal article" date="2020" name="Nature">
        <title>Isolation of an archaeon at the prokaryote-eukaryote interface.</title>
        <authorList>
            <person name="Imachi H."/>
            <person name="Nobu M.K."/>
            <person name="Nakahara N."/>
            <person name="Morono Y."/>
            <person name="Ogawara M."/>
            <person name="Takaki Y."/>
            <person name="Takano Y."/>
            <person name="Uematsu K."/>
            <person name="Ikuta T."/>
            <person name="Ito M."/>
            <person name="Matsui Y."/>
            <person name="Miyazaki M."/>
            <person name="Murata K."/>
            <person name="Saito Y."/>
            <person name="Sakai S."/>
            <person name="Song C."/>
            <person name="Tasumi E."/>
            <person name="Yamanaka Y."/>
            <person name="Yamaguchi T."/>
            <person name="Kamagata Y."/>
            <person name="Tamaki H."/>
            <person name="Takai K."/>
        </authorList>
    </citation>
    <scope>NUCLEOTIDE SEQUENCE [LARGE SCALE GENOMIC DNA]</scope>
    <source>
        <strain evidence="2 3">MK-D1</strain>
    </source>
</reference>
<dbReference type="RefSeq" id="WP_147662308.1">
    <property type="nucleotide sequence ID" value="NZ_CP042905.2"/>
</dbReference>
<name>A0A5B9D9J2_9ARCH</name>
<evidence type="ECO:0000313" key="2">
    <source>
        <dbReference type="EMBL" id="QEE15400.1"/>
    </source>
</evidence>
<protein>
    <submittedName>
        <fullName evidence="2">Alpha/beta fold hydrolase</fullName>
    </submittedName>
</protein>
<dbReference type="GeneID" id="41329217"/>
<keyword evidence="3" id="KW-1185">Reference proteome</keyword>
<keyword evidence="2" id="KW-0378">Hydrolase</keyword>